<protein>
    <submittedName>
        <fullName evidence="7">Spy/CpxP family protein refolding chaperone</fullName>
    </submittedName>
</protein>
<evidence type="ECO:0000256" key="2">
    <source>
        <dbReference type="ARBA" id="ARBA00008441"/>
    </source>
</evidence>
<keyword evidence="4" id="KW-0574">Periplasm</keyword>
<keyword evidence="3 6" id="KW-0732">Signal</keyword>
<dbReference type="Proteomes" id="UP001203212">
    <property type="component" value="Unassembled WGS sequence"/>
</dbReference>
<dbReference type="CDD" id="cd09916">
    <property type="entry name" value="CpxP_like"/>
    <property type="match status" value="1"/>
</dbReference>
<accession>A0ABT0L2W9</accession>
<keyword evidence="8" id="KW-1185">Reference proteome</keyword>
<dbReference type="InterPro" id="IPR052211">
    <property type="entry name" value="Cpx_auxiliary_protein"/>
</dbReference>
<gene>
    <name evidence="7" type="ORF">L2689_12475</name>
</gene>
<dbReference type="PIRSF" id="PIRSF034445">
    <property type="entry name" value="CpxP_Spy"/>
    <property type="match status" value="1"/>
</dbReference>
<dbReference type="InterPro" id="IPR012899">
    <property type="entry name" value="LTXXQ"/>
</dbReference>
<feature type="chain" id="PRO_5045488233" evidence="6">
    <location>
        <begin position="28"/>
        <end position="162"/>
    </location>
</feature>
<evidence type="ECO:0000313" key="7">
    <source>
        <dbReference type="EMBL" id="MCL1118053.1"/>
    </source>
</evidence>
<comment type="similarity">
    <text evidence="2">Belongs to the CpxP/Spy family.</text>
</comment>
<dbReference type="RefSeq" id="WP_188841986.1">
    <property type="nucleotide sequence ID" value="NZ_BMOT01000007.1"/>
</dbReference>
<evidence type="ECO:0000256" key="6">
    <source>
        <dbReference type="SAM" id="SignalP"/>
    </source>
</evidence>
<sequence length="162" mass="18001">MKTCLPIKAALVALIASSALLTGQLYAQSAEEPAGSAQVERPAAGKYSHGHARSGMHKMLRKLELTEAQKADVKAIVEKYKTQGSDKPSAEARAAHKAEMLSLITHANFDETKAQELIATKQEYKAVQMLQHLKMQNEIYQLLTPEQQTKFTQRLEKQGKKR</sequence>
<evidence type="ECO:0000256" key="5">
    <source>
        <dbReference type="SAM" id="MobiDB-lite"/>
    </source>
</evidence>
<dbReference type="Pfam" id="PF07813">
    <property type="entry name" value="LTXXQ"/>
    <property type="match status" value="1"/>
</dbReference>
<evidence type="ECO:0000256" key="3">
    <source>
        <dbReference type="ARBA" id="ARBA00022729"/>
    </source>
</evidence>
<dbReference type="Gene3D" id="1.20.120.1490">
    <property type="match status" value="1"/>
</dbReference>
<proteinExistence type="inferred from homology"/>
<feature type="region of interest" description="Disordered" evidence="5">
    <location>
        <begin position="33"/>
        <end position="53"/>
    </location>
</feature>
<organism evidence="7 8">
    <name type="scientific">Shewanella aestuarii</name>
    <dbReference type="NCBI Taxonomy" id="1028752"/>
    <lineage>
        <taxon>Bacteria</taxon>
        <taxon>Pseudomonadati</taxon>
        <taxon>Pseudomonadota</taxon>
        <taxon>Gammaproteobacteria</taxon>
        <taxon>Alteromonadales</taxon>
        <taxon>Shewanellaceae</taxon>
        <taxon>Shewanella</taxon>
    </lineage>
</organism>
<evidence type="ECO:0000313" key="8">
    <source>
        <dbReference type="Proteomes" id="UP001203212"/>
    </source>
</evidence>
<reference evidence="7 8" key="1">
    <citation type="submission" date="2022-01" db="EMBL/GenBank/DDBJ databases">
        <title>Whole genome-based taxonomy of the Shewanellaceae.</title>
        <authorList>
            <person name="Martin-Rodriguez A.J."/>
        </authorList>
    </citation>
    <scope>NUCLEOTIDE SEQUENCE [LARGE SCALE GENOMIC DNA]</scope>
    <source>
        <strain evidence="7 8">JCM 17801</strain>
    </source>
</reference>
<evidence type="ECO:0000256" key="1">
    <source>
        <dbReference type="ARBA" id="ARBA00004418"/>
    </source>
</evidence>
<feature type="signal peptide" evidence="6">
    <location>
        <begin position="1"/>
        <end position="27"/>
    </location>
</feature>
<dbReference type="PANTHER" id="PTHR38102">
    <property type="entry name" value="PERIPLASMIC CHAPERONE SPY"/>
    <property type="match status" value="1"/>
</dbReference>
<name>A0ABT0L2W9_9GAMM</name>
<dbReference type="EMBL" id="JAKILK010000006">
    <property type="protein sequence ID" value="MCL1118053.1"/>
    <property type="molecule type" value="Genomic_DNA"/>
</dbReference>
<dbReference type="PANTHER" id="PTHR38102:SF1">
    <property type="entry name" value="PERIPLASMIC CHAPERONE SPY"/>
    <property type="match status" value="1"/>
</dbReference>
<evidence type="ECO:0000256" key="4">
    <source>
        <dbReference type="ARBA" id="ARBA00022764"/>
    </source>
</evidence>
<comment type="subcellular location">
    <subcellularLocation>
        <location evidence="1">Periplasm</location>
    </subcellularLocation>
</comment>
<comment type="caution">
    <text evidence="7">The sequence shown here is derived from an EMBL/GenBank/DDBJ whole genome shotgun (WGS) entry which is preliminary data.</text>
</comment>